<dbReference type="EMBL" id="AEKL01000059">
    <property type="protein sequence ID" value="EFQ52903.1"/>
    <property type="molecule type" value="Genomic_DNA"/>
</dbReference>
<dbReference type="CDD" id="cd00751">
    <property type="entry name" value="thiolase"/>
    <property type="match status" value="1"/>
</dbReference>
<sequence length="395" mass="41075">MEEVYIVAAQRTAIGKFGGALAPLTAAQLGAAAIKGALAASGLAAGKVDQVLMGNVIQAGGGQNPARQAAIAAGLPQSVPAITVNDVCASGMSSINLGASLIQSGQAQVIVAGGMESMSNAPYLLQRARQGYRFGDGQLVDALQRDGLNDAWGGYPMGMTAENVNDRYQVSREKQDQFALTSHQRAVAAQRQHAFDDEIVPVTVQSRKQTVVVDQDESPRPDTSLSALSKLKPAFKPDGSVTAGNSSGLNDGGAAVILASREAVEKYQLRPLAQWRASSLVGLDPQLMGLGPYYAVSKLFQTTGLTEKDVDIFELNEAFASQTLVSQRLLNLPAAKVNPYGGAIALGHPLGCSGARIIVTLVHQLRSLNQRVGVASLCVGGGMGAATLIEQVGQN</sequence>
<dbReference type="Pfam" id="PF02803">
    <property type="entry name" value="Thiolase_C"/>
    <property type="match status" value="1"/>
</dbReference>
<feature type="domain" description="Thiolase N-terminal" evidence="8">
    <location>
        <begin position="4"/>
        <end position="261"/>
    </location>
</feature>
<organism evidence="10 11">
    <name type="scientific">Limosilactobacillus oris PB013-T2-3</name>
    <dbReference type="NCBI Taxonomy" id="908339"/>
    <lineage>
        <taxon>Bacteria</taxon>
        <taxon>Bacillati</taxon>
        <taxon>Bacillota</taxon>
        <taxon>Bacilli</taxon>
        <taxon>Lactobacillales</taxon>
        <taxon>Lactobacillaceae</taxon>
        <taxon>Limosilactobacillus</taxon>
    </lineage>
</organism>
<dbReference type="RefSeq" id="WP_003713233.1">
    <property type="nucleotide sequence ID" value="NZ_AEKL01000059.1"/>
</dbReference>
<dbReference type="Gene3D" id="3.40.47.10">
    <property type="match status" value="2"/>
</dbReference>
<evidence type="ECO:0000256" key="5">
    <source>
        <dbReference type="ARBA" id="ARBA00030755"/>
    </source>
</evidence>
<accession>E3C8N3</accession>
<dbReference type="InterPro" id="IPR020617">
    <property type="entry name" value="Thiolase_C"/>
</dbReference>
<dbReference type="PROSITE" id="PS00099">
    <property type="entry name" value="THIOLASE_3"/>
    <property type="match status" value="1"/>
</dbReference>
<dbReference type="InterPro" id="IPR002155">
    <property type="entry name" value="Thiolase"/>
</dbReference>
<dbReference type="FunFam" id="3.40.47.10:FF:000010">
    <property type="entry name" value="Acetyl-CoA acetyltransferase (Thiolase)"/>
    <property type="match status" value="1"/>
</dbReference>
<dbReference type="InterPro" id="IPR020610">
    <property type="entry name" value="Thiolase_AS"/>
</dbReference>
<dbReference type="PROSITE" id="PS00737">
    <property type="entry name" value="THIOLASE_2"/>
    <property type="match status" value="1"/>
</dbReference>
<dbReference type="GO" id="GO:0003985">
    <property type="term" value="F:acetyl-CoA C-acetyltransferase activity"/>
    <property type="evidence" value="ECO:0007669"/>
    <property type="project" value="UniProtKB-EC"/>
</dbReference>
<feature type="active site" description="Proton acceptor" evidence="6">
    <location>
        <position position="378"/>
    </location>
</feature>
<evidence type="ECO:0000259" key="8">
    <source>
        <dbReference type="Pfam" id="PF00108"/>
    </source>
</evidence>
<feature type="active site" description="Acyl-thioester intermediate" evidence="6">
    <location>
        <position position="88"/>
    </location>
</feature>
<dbReference type="NCBIfam" id="TIGR01930">
    <property type="entry name" value="AcCoA-C-Actrans"/>
    <property type="match status" value="1"/>
</dbReference>
<dbReference type="OrthoDB" id="9764892at2"/>
<dbReference type="EC" id="2.3.1.9" evidence="2"/>
<evidence type="ECO:0000259" key="9">
    <source>
        <dbReference type="Pfam" id="PF02803"/>
    </source>
</evidence>
<evidence type="ECO:0000256" key="2">
    <source>
        <dbReference type="ARBA" id="ARBA00012705"/>
    </source>
</evidence>
<evidence type="ECO:0000256" key="6">
    <source>
        <dbReference type="PIRSR" id="PIRSR000429-1"/>
    </source>
</evidence>
<gene>
    <name evidence="10" type="ORF">HMPREF9265_0564</name>
</gene>
<reference evidence="10 11" key="1">
    <citation type="submission" date="2010-10" db="EMBL/GenBank/DDBJ databases">
        <authorList>
            <person name="Durkin A.S."/>
            <person name="Madupu R."/>
            <person name="Torralba M."/>
            <person name="Gillis M."/>
            <person name="Methe B."/>
            <person name="Sutton G."/>
            <person name="Nelson K.E."/>
        </authorList>
    </citation>
    <scope>NUCLEOTIDE SEQUENCE [LARGE SCALE GENOMIC DNA]</scope>
    <source>
        <strain evidence="10 11">PB013-T2-3</strain>
    </source>
</reference>
<dbReference type="SUPFAM" id="SSF53901">
    <property type="entry name" value="Thiolase-like"/>
    <property type="match status" value="2"/>
</dbReference>
<dbReference type="PANTHER" id="PTHR18919:SF107">
    <property type="entry name" value="ACETYL-COA ACETYLTRANSFERASE, CYTOSOLIC"/>
    <property type="match status" value="1"/>
</dbReference>
<dbReference type="PROSITE" id="PS00098">
    <property type="entry name" value="THIOLASE_1"/>
    <property type="match status" value="1"/>
</dbReference>
<evidence type="ECO:0000256" key="1">
    <source>
        <dbReference type="ARBA" id="ARBA00010982"/>
    </source>
</evidence>
<comment type="caution">
    <text evidence="10">The sequence shown here is derived from an EMBL/GenBank/DDBJ whole genome shotgun (WGS) entry which is preliminary data.</text>
</comment>
<dbReference type="PANTHER" id="PTHR18919">
    <property type="entry name" value="ACETYL-COA C-ACYLTRANSFERASE"/>
    <property type="match status" value="1"/>
</dbReference>
<name>E3C8N3_9LACO</name>
<dbReference type="InterPro" id="IPR020615">
    <property type="entry name" value="Thiolase_acyl_enz_int_AS"/>
</dbReference>
<keyword evidence="3 7" id="KW-0808">Transferase</keyword>
<dbReference type="PIRSF" id="PIRSF000429">
    <property type="entry name" value="Ac-CoA_Ac_transf"/>
    <property type="match status" value="1"/>
</dbReference>
<comment type="similarity">
    <text evidence="1 7">Belongs to the thiolase-like superfamily. Thiolase family.</text>
</comment>
<keyword evidence="4 7" id="KW-0012">Acyltransferase</keyword>
<dbReference type="AlphaFoldDB" id="E3C8N3"/>
<evidence type="ECO:0000256" key="4">
    <source>
        <dbReference type="ARBA" id="ARBA00023315"/>
    </source>
</evidence>
<dbReference type="InterPro" id="IPR016039">
    <property type="entry name" value="Thiolase-like"/>
</dbReference>
<dbReference type="Pfam" id="PF00108">
    <property type="entry name" value="Thiolase_N"/>
    <property type="match status" value="1"/>
</dbReference>
<dbReference type="InterPro" id="IPR020613">
    <property type="entry name" value="Thiolase_CS"/>
</dbReference>
<evidence type="ECO:0000256" key="7">
    <source>
        <dbReference type="RuleBase" id="RU003557"/>
    </source>
</evidence>
<proteinExistence type="inferred from homology"/>
<evidence type="ECO:0000313" key="10">
    <source>
        <dbReference type="EMBL" id="EFQ52903.1"/>
    </source>
</evidence>
<evidence type="ECO:0000256" key="3">
    <source>
        <dbReference type="ARBA" id="ARBA00022679"/>
    </source>
</evidence>
<protein>
    <recommendedName>
        <fullName evidence="2">acetyl-CoA C-acetyltransferase</fullName>
        <ecNumber evidence="2">2.3.1.9</ecNumber>
    </recommendedName>
    <alternativeName>
        <fullName evidence="5">Acetoacetyl-CoA thiolase</fullName>
    </alternativeName>
</protein>
<dbReference type="Proteomes" id="UP000003070">
    <property type="component" value="Unassembled WGS sequence"/>
</dbReference>
<dbReference type="InterPro" id="IPR020616">
    <property type="entry name" value="Thiolase_N"/>
</dbReference>
<feature type="domain" description="Thiolase C-terminal" evidence="9">
    <location>
        <begin position="270"/>
        <end position="390"/>
    </location>
</feature>
<feature type="active site" description="Proton acceptor" evidence="6">
    <location>
        <position position="348"/>
    </location>
</feature>
<dbReference type="eggNOG" id="COG0183">
    <property type="taxonomic scope" value="Bacteria"/>
</dbReference>
<evidence type="ECO:0000313" key="11">
    <source>
        <dbReference type="Proteomes" id="UP000003070"/>
    </source>
</evidence>